<dbReference type="Proteomes" id="UP000315400">
    <property type="component" value="Unassembled WGS sequence"/>
</dbReference>
<sequence>MTMPEDTEKLSFQDDKGASRSTWIAAALVFAIIGWMGSGYLWPSEDKS</sequence>
<feature type="transmembrane region" description="Helical" evidence="1">
    <location>
        <begin position="21"/>
        <end position="42"/>
    </location>
</feature>
<evidence type="ECO:0000313" key="2">
    <source>
        <dbReference type="EMBL" id="TQE92887.1"/>
    </source>
</evidence>
<accession>A0A540V801</accession>
<comment type="caution">
    <text evidence="2">The sequence shown here is derived from an EMBL/GenBank/DDBJ whole genome shotgun (WGS) entry which is preliminary data.</text>
</comment>
<protein>
    <submittedName>
        <fullName evidence="2">Efflux RND transporter periplasmic adaptor subunit</fullName>
    </submittedName>
</protein>
<feature type="non-terminal residue" evidence="2">
    <location>
        <position position="48"/>
    </location>
</feature>
<proteinExistence type="predicted"/>
<keyword evidence="1" id="KW-0472">Membrane</keyword>
<keyword evidence="1" id="KW-1133">Transmembrane helix</keyword>
<organism evidence="2 3">
    <name type="scientific">Spiribacter salinus</name>
    <dbReference type="NCBI Taxonomy" id="1335746"/>
    <lineage>
        <taxon>Bacteria</taxon>
        <taxon>Pseudomonadati</taxon>
        <taxon>Pseudomonadota</taxon>
        <taxon>Gammaproteobacteria</taxon>
        <taxon>Chromatiales</taxon>
        <taxon>Ectothiorhodospiraceae</taxon>
        <taxon>Spiribacter</taxon>
    </lineage>
</organism>
<keyword evidence="1" id="KW-0812">Transmembrane</keyword>
<name>A0A540V801_9GAMM</name>
<evidence type="ECO:0000313" key="3">
    <source>
        <dbReference type="Proteomes" id="UP000315400"/>
    </source>
</evidence>
<dbReference type="EMBL" id="VIFK01000536">
    <property type="protein sequence ID" value="TQE92887.1"/>
    <property type="molecule type" value="Genomic_DNA"/>
</dbReference>
<dbReference type="AlphaFoldDB" id="A0A540V801"/>
<evidence type="ECO:0000256" key="1">
    <source>
        <dbReference type="SAM" id="Phobius"/>
    </source>
</evidence>
<gene>
    <name evidence="2" type="ORF">FKY71_18815</name>
</gene>
<reference evidence="2 3" key="1">
    <citation type="submission" date="2019-06" db="EMBL/GenBank/DDBJ databases">
        <title>Metagenome assembled Genome of Spiribacter salinus SL48-SHIP from the microbial mat of Salt Lake 48 (Novosibirsk region, Russia).</title>
        <authorList>
            <person name="Shipova A."/>
            <person name="Rozanov A.S."/>
            <person name="Bryanskaya A.V."/>
            <person name="Peltek S.E."/>
        </authorList>
    </citation>
    <scope>NUCLEOTIDE SEQUENCE [LARGE SCALE GENOMIC DNA]</scope>
    <source>
        <strain evidence="2">SL48-SHIP-2</strain>
    </source>
</reference>